<reference evidence="2 3" key="1">
    <citation type="submission" date="2010-11" db="EMBL/GenBank/DDBJ databases">
        <authorList>
            <person name="Durkin A.S."/>
            <person name="Madupu R."/>
            <person name="Torralba M."/>
            <person name="Gillis M."/>
            <person name="Methe B."/>
            <person name="Sutton G."/>
            <person name="Nelson K.E."/>
        </authorList>
    </citation>
    <scope>NUCLEOTIDE SEQUENCE [LARGE SCALE GENOMIC DNA]</scope>
    <source>
        <strain evidence="2 3">UPII 345-E</strain>
    </source>
</reference>
<dbReference type="OrthoDB" id="1634059at2"/>
<feature type="transmembrane region" description="Helical" evidence="1">
    <location>
        <begin position="25"/>
        <end position="43"/>
    </location>
</feature>
<accession>E4L868</accession>
<keyword evidence="1" id="KW-0812">Transmembrane</keyword>
<evidence type="ECO:0000313" key="2">
    <source>
        <dbReference type="EMBL" id="EFR43004.1"/>
    </source>
</evidence>
<dbReference type="Proteomes" id="UP000004594">
    <property type="component" value="Unassembled WGS sequence"/>
</dbReference>
<evidence type="ECO:0000256" key="1">
    <source>
        <dbReference type="SAM" id="Phobius"/>
    </source>
</evidence>
<dbReference type="EMBL" id="AENT01000012">
    <property type="protein sequence ID" value="EFR43004.1"/>
    <property type="molecule type" value="Genomic_DNA"/>
</dbReference>
<dbReference type="AlphaFoldDB" id="E4L868"/>
<organism evidence="2 3">
    <name type="scientific">Dialister micraerophilus UPII 345-E</name>
    <dbReference type="NCBI Taxonomy" id="910314"/>
    <lineage>
        <taxon>Bacteria</taxon>
        <taxon>Bacillati</taxon>
        <taxon>Bacillota</taxon>
        <taxon>Negativicutes</taxon>
        <taxon>Veillonellales</taxon>
        <taxon>Veillonellaceae</taxon>
        <taxon>Dialister</taxon>
    </lineage>
</organism>
<dbReference type="RefSeq" id="WP_007554412.1">
    <property type="nucleotide sequence ID" value="NZ_AENT01000012.1"/>
</dbReference>
<protein>
    <submittedName>
        <fullName evidence="2">Uncharacterized protein</fullName>
    </submittedName>
</protein>
<keyword evidence="1" id="KW-0472">Membrane</keyword>
<comment type="caution">
    <text evidence="2">The sequence shown here is derived from an EMBL/GenBank/DDBJ whole genome shotgun (WGS) entry which is preliminary data.</text>
</comment>
<name>E4L868_9FIRM</name>
<proteinExistence type="predicted"/>
<evidence type="ECO:0000313" key="3">
    <source>
        <dbReference type="Proteomes" id="UP000004594"/>
    </source>
</evidence>
<gene>
    <name evidence="2" type="ORF">HMPREF9220_1050</name>
</gene>
<feature type="transmembrane region" description="Helical" evidence="1">
    <location>
        <begin position="55"/>
        <end position="75"/>
    </location>
</feature>
<keyword evidence="1" id="KW-1133">Transmembrane helix</keyword>
<sequence>MENLYEVFKTGIVIRQMYRKKSVRIVASLFYSVVSAYCINYIYNNYQHNYYVELIIVLISLWRICILNLPIVLFCENVLFIMPSNENWKILPKYEKLSYNEIAGVSVSWKDLYLGKRIDGGVVKFSVLLNYLSVKDKQKFQKNIEKEIRENN</sequence>